<evidence type="ECO:0000256" key="8">
    <source>
        <dbReference type="PIRSR" id="PIRSR601019-1"/>
    </source>
</evidence>
<dbReference type="InterPro" id="IPR001019">
    <property type="entry name" value="Gprotein_alpha_su"/>
</dbReference>
<dbReference type="GO" id="GO:0031683">
    <property type="term" value="F:G-protein beta/gamma-subunit complex binding"/>
    <property type="evidence" value="ECO:0007669"/>
    <property type="project" value="UniProtKB-UniRule"/>
</dbReference>
<dbReference type="GO" id="GO:0046872">
    <property type="term" value="F:metal ion binding"/>
    <property type="evidence" value="ECO:0007669"/>
    <property type="project" value="UniProtKB-UniRule"/>
</dbReference>
<dbReference type="PANTHER" id="PTHR10218:SF367">
    <property type="entry name" value="GUANINE NUCLEOTIDE-BINDING PROTEIN G(F) SUBUNIT ALPHA"/>
    <property type="match status" value="1"/>
</dbReference>
<feature type="binding site" evidence="8">
    <location>
        <begin position="196"/>
        <end position="199"/>
    </location>
    <ligand>
        <name>GTP</name>
        <dbReference type="ChEBI" id="CHEBI:37565"/>
    </ligand>
</feature>
<dbReference type="eggNOG" id="KOG0099">
    <property type="taxonomic scope" value="Eukaryota"/>
</dbReference>
<evidence type="ECO:0000313" key="12">
    <source>
        <dbReference type="Proteomes" id="UP000015104"/>
    </source>
</evidence>
<comment type="subcellular location">
    <subcellularLocation>
        <location evidence="10">Cell membrane</location>
    </subcellularLocation>
</comment>
<evidence type="ECO:0000256" key="4">
    <source>
        <dbReference type="ARBA" id="ARBA00022842"/>
    </source>
</evidence>
<dbReference type="PRINTS" id="PR00443">
    <property type="entry name" value="GPROTEINAS"/>
</dbReference>
<dbReference type="GO" id="GO:0005737">
    <property type="term" value="C:cytoplasm"/>
    <property type="evidence" value="ECO:0007669"/>
    <property type="project" value="TreeGrafter"/>
</dbReference>
<evidence type="ECO:0000256" key="10">
    <source>
        <dbReference type="RuleBase" id="RU369121"/>
    </source>
</evidence>
<evidence type="ECO:0000256" key="1">
    <source>
        <dbReference type="ARBA" id="ARBA00007172"/>
    </source>
</evidence>
<dbReference type="SMART" id="SM00275">
    <property type="entry name" value="G_alpha"/>
    <property type="match status" value="1"/>
</dbReference>
<dbReference type="Pfam" id="PF00503">
    <property type="entry name" value="G-alpha"/>
    <property type="match status" value="1"/>
</dbReference>
<dbReference type="GO" id="GO:0005525">
    <property type="term" value="F:GTP binding"/>
    <property type="evidence" value="ECO:0007669"/>
    <property type="project" value="UniProtKB-UniRule"/>
</dbReference>
<dbReference type="AlphaFoldDB" id="T1KVV3"/>
<feature type="binding site" evidence="9">
    <location>
        <position position="100"/>
    </location>
    <ligand>
        <name>Mg(2+)</name>
        <dbReference type="ChEBI" id="CHEBI:18420"/>
    </ligand>
</feature>
<organism evidence="11 12">
    <name type="scientific">Tetranychus urticae</name>
    <name type="common">Two-spotted spider mite</name>
    <dbReference type="NCBI Taxonomy" id="32264"/>
    <lineage>
        <taxon>Eukaryota</taxon>
        <taxon>Metazoa</taxon>
        <taxon>Ecdysozoa</taxon>
        <taxon>Arthropoda</taxon>
        <taxon>Chelicerata</taxon>
        <taxon>Arachnida</taxon>
        <taxon>Acari</taxon>
        <taxon>Acariformes</taxon>
        <taxon>Trombidiformes</taxon>
        <taxon>Prostigmata</taxon>
        <taxon>Eleutherengona</taxon>
        <taxon>Raphignathae</taxon>
        <taxon>Tetranychoidea</taxon>
        <taxon>Tetranychidae</taxon>
        <taxon>Tetranychus</taxon>
    </lineage>
</organism>
<evidence type="ECO:0000256" key="3">
    <source>
        <dbReference type="ARBA" id="ARBA00022741"/>
    </source>
</evidence>
<evidence type="ECO:0000256" key="9">
    <source>
        <dbReference type="PIRSR" id="PIRSR601019-2"/>
    </source>
</evidence>
<dbReference type="GO" id="GO:0003924">
    <property type="term" value="F:GTPase activity"/>
    <property type="evidence" value="ECO:0007669"/>
    <property type="project" value="UniProtKB-UniRule"/>
</dbReference>
<dbReference type="Proteomes" id="UP000015104">
    <property type="component" value="Unassembled WGS sequence"/>
</dbReference>
<protein>
    <recommendedName>
        <fullName evidence="10">Guanine nucleotide-binding protein G(s) subunit alpha</fullName>
    </recommendedName>
    <alternativeName>
        <fullName evidence="10">Adenylate cyclase-stimulating G alpha protein</fullName>
    </alternativeName>
</protein>
<dbReference type="GO" id="GO:0001664">
    <property type="term" value="F:G protein-coupled receptor binding"/>
    <property type="evidence" value="ECO:0007669"/>
    <property type="project" value="TreeGrafter"/>
</dbReference>
<keyword evidence="2 9" id="KW-0479">Metal-binding</keyword>
<sequence>MSEAMEQLSPPIELSNSENKESFDYVKSMELPDDDFDYNQPFYNHIKALWADDGIQECFRRSNEYSLIDSAKYFLDKIDIISSPDYIPDDQDILRCRRRTSDIQKIEFEVRVPLKYGGGTQLFWMFDVGGQRGERRKWIQVFDGITAVLFIVATSEFDQKLREDRQTNRLKEALTLFEEVWSSRFLRDSGFIVFLNKQDLLREKINKGIKLEDYFPEFESYRESISTDEPDYDYRRARAFIKDKFVSITKKSLDEGDKTANDYISYDASENRGRECFYHLTTATDTDNISKVFQDIHTMIIIWNLKKISIT</sequence>
<keyword evidence="6 10" id="KW-0807">Transducer</keyword>
<reference evidence="11" key="2">
    <citation type="submission" date="2015-06" db="UniProtKB">
        <authorList>
            <consortium name="EnsemblMetazoa"/>
        </authorList>
    </citation>
    <scope>IDENTIFICATION</scope>
</reference>
<dbReference type="EnsemblMetazoa" id="tetur23g01970.1">
    <property type="protein sequence ID" value="tetur23g01970.1"/>
    <property type="gene ID" value="tetur23g01970"/>
</dbReference>
<keyword evidence="4 9" id="KW-0460">Magnesium</keyword>
<reference evidence="12" key="1">
    <citation type="submission" date="2011-08" db="EMBL/GenBank/DDBJ databases">
        <authorList>
            <person name="Rombauts S."/>
        </authorList>
    </citation>
    <scope>NUCLEOTIDE SEQUENCE</scope>
    <source>
        <strain evidence="12">London</strain>
    </source>
</reference>
<evidence type="ECO:0000256" key="5">
    <source>
        <dbReference type="ARBA" id="ARBA00023134"/>
    </source>
</evidence>
<dbReference type="InterPro" id="IPR011025">
    <property type="entry name" value="GproteinA_insert"/>
</dbReference>
<evidence type="ECO:0000313" key="11">
    <source>
        <dbReference type="EnsemblMetazoa" id="tetur23g01970.1"/>
    </source>
</evidence>
<evidence type="ECO:0000256" key="7">
    <source>
        <dbReference type="ARBA" id="ARBA00023288"/>
    </source>
</evidence>
<feature type="binding site" evidence="8">
    <location>
        <begin position="69"/>
        <end position="70"/>
    </location>
    <ligand>
        <name>GTP</name>
        <dbReference type="ChEBI" id="CHEBI:37565"/>
    </ligand>
</feature>
<feature type="binding site" evidence="8">
    <location>
        <position position="283"/>
    </location>
    <ligand>
        <name>GTP</name>
        <dbReference type="ChEBI" id="CHEBI:37565"/>
    </ligand>
</feature>
<evidence type="ECO:0000256" key="2">
    <source>
        <dbReference type="ARBA" id="ARBA00022723"/>
    </source>
</evidence>
<comment type="similarity">
    <text evidence="1 10">Belongs to the G-alpha family. G(s) subfamily.</text>
</comment>
<feature type="binding site" evidence="8">
    <location>
        <begin position="94"/>
        <end position="100"/>
    </location>
    <ligand>
        <name>GTP</name>
        <dbReference type="ChEBI" id="CHEBI:37565"/>
    </ligand>
</feature>
<evidence type="ECO:0000256" key="6">
    <source>
        <dbReference type="ARBA" id="ARBA00023224"/>
    </source>
</evidence>
<dbReference type="HOGENOM" id="CLU_014184_3_0_1"/>
<dbReference type="PROSITE" id="PS51882">
    <property type="entry name" value="G_ALPHA"/>
    <property type="match status" value="1"/>
</dbReference>
<dbReference type="Gene3D" id="3.40.50.300">
    <property type="entry name" value="P-loop containing nucleotide triphosphate hydrolases"/>
    <property type="match status" value="1"/>
</dbReference>
<dbReference type="PRINTS" id="PR00318">
    <property type="entry name" value="GPROTEINA"/>
</dbReference>
<dbReference type="FunFam" id="1.10.400.10:FF:000003">
    <property type="entry name" value="Guanine nucleotide-binding protein G(S) subunit alpha"/>
    <property type="match status" value="1"/>
</dbReference>
<keyword evidence="10" id="KW-0472">Membrane</keyword>
<dbReference type="SUPFAM" id="SSF47895">
    <property type="entry name" value="Transducin (alpha subunit), insertion domain"/>
    <property type="match status" value="1"/>
</dbReference>
<dbReference type="GO" id="GO:0005834">
    <property type="term" value="C:heterotrimeric G-protein complex"/>
    <property type="evidence" value="ECO:0007669"/>
    <property type="project" value="UniProtKB-UniRule"/>
</dbReference>
<keyword evidence="3 8" id="KW-0547">Nucleotide-binding</keyword>
<keyword evidence="5 8" id="KW-0342">GTP-binding</keyword>
<dbReference type="EMBL" id="CAEY01000614">
    <property type="status" value="NOT_ANNOTATED_CDS"/>
    <property type="molecule type" value="Genomic_DNA"/>
</dbReference>
<comment type="subunit">
    <text evidence="10">G proteins are composed of 3 units; alpha, beta and gamma. The alpha chain contains the guanine nucleotide binding site.</text>
</comment>
<dbReference type="CDD" id="cd00066">
    <property type="entry name" value="G-alpha"/>
    <property type="match status" value="1"/>
</dbReference>
<dbReference type="STRING" id="32264.T1KVV3"/>
<keyword evidence="10" id="KW-1003">Cell membrane</keyword>
<dbReference type="InterPro" id="IPR000367">
    <property type="entry name" value="Gprotein_alpha_S"/>
</dbReference>
<accession>T1KVV3</accession>
<dbReference type="Gene3D" id="1.10.400.10">
    <property type="entry name" value="GI Alpha 1, domain 2-like"/>
    <property type="match status" value="1"/>
</dbReference>
<dbReference type="FunFam" id="3.40.50.300:FF:006178">
    <property type="entry name" value="Guanine nucleotide-binding protein G(s) subunit alpha isoforms short"/>
    <property type="match status" value="1"/>
</dbReference>
<dbReference type="GO" id="GO:0007191">
    <property type="term" value="P:adenylate cyclase-activating dopamine receptor signaling pathway"/>
    <property type="evidence" value="ECO:0007669"/>
    <property type="project" value="TreeGrafter"/>
</dbReference>
<dbReference type="SUPFAM" id="SSF52540">
    <property type="entry name" value="P-loop containing nucleoside triphosphate hydrolases"/>
    <property type="match status" value="1"/>
</dbReference>
<dbReference type="GO" id="GO:0007606">
    <property type="term" value="P:sensory perception of chemical stimulus"/>
    <property type="evidence" value="ECO:0007669"/>
    <property type="project" value="TreeGrafter"/>
</dbReference>
<feature type="binding site" evidence="8">
    <location>
        <begin position="127"/>
        <end position="131"/>
    </location>
    <ligand>
        <name>GTP</name>
        <dbReference type="ChEBI" id="CHEBI:37565"/>
    </ligand>
</feature>
<proteinExistence type="inferred from homology"/>
<name>T1KVV3_TETUR</name>
<keyword evidence="12" id="KW-1185">Reference proteome</keyword>
<keyword evidence="7" id="KW-0449">Lipoprotein</keyword>
<dbReference type="InterPro" id="IPR027417">
    <property type="entry name" value="P-loop_NTPase"/>
</dbReference>
<dbReference type="PANTHER" id="PTHR10218">
    <property type="entry name" value="GTP-BINDING PROTEIN ALPHA SUBUNIT"/>
    <property type="match status" value="1"/>
</dbReference>
<comment type="function">
    <text evidence="10">Guanine nucleotide-binding proteins (G proteins) function as transducers in numerous signaling pathways controlled by G protein-coupled receptors (GPCRs).</text>
</comment>